<feature type="compositionally biased region" description="Basic and acidic residues" evidence="1">
    <location>
        <begin position="23"/>
        <end position="56"/>
    </location>
</feature>
<dbReference type="AlphaFoldDB" id="A0AAE1HYV5"/>
<feature type="region of interest" description="Disordered" evidence="1">
    <location>
        <begin position="111"/>
        <end position="211"/>
    </location>
</feature>
<proteinExistence type="predicted"/>
<name>A0AAE1HYV5_9NEOP</name>
<feature type="region of interest" description="Disordered" evidence="1">
    <location>
        <begin position="694"/>
        <end position="732"/>
    </location>
</feature>
<feature type="region of interest" description="Disordered" evidence="1">
    <location>
        <begin position="456"/>
        <end position="489"/>
    </location>
</feature>
<feature type="compositionally biased region" description="Acidic residues" evidence="1">
    <location>
        <begin position="137"/>
        <end position="149"/>
    </location>
</feature>
<gene>
    <name evidence="2" type="ORF">KUF71_004624</name>
</gene>
<protein>
    <submittedName>
        <fullName evidence="2">Sororin</fullName>
    </submittedName>
</protein>
<reference evidence="2" key="1">
    <citation type="submission" date="2021-07" db="EMBL/GenBank/DDBJ databases">
        <authorList>
            <person name="Catto M.A."/>
            <person name="Jacobson A."/>
            <person name="Kennedy G."/>
            <person name="Labadie P."/>
            <person name="Hunt B.G."/>
            <person name="Srinivasan R."/>
        </authorList>
    </citation>
    <scope>NUCLEOTIDE SEQUENCE</scope>
    <source>
        <strain evidence="2">PL_HMW_Pooled</strain>
        <tissue evidence="2">Head</tissue>
    </source>
</reference>
<evidence type="ECO:0000256" key="1">
    <source>
        <dbReference type="SAM" id="MobiDB-lite"/>
    </source>
</evidence>
<evidence type="ECO:0000313" key="2">
    <source>
        <dbReference type="EMBL" id="KAK3930053.1"/>
    </source>
</evidence>
<feature type="region of interest" description="Disordered" evidence="1">
    <location>
        <begin position="328"/>
        <end position="369"/>
    </location>
</feature>
<feature type="compositionally biased region" description="Polar residues" evidence="1">
    <location>
        <begin position="329"/>
        <end position="342"/>
    </location>
</feature>
<accession>A0AAE1HYV5</accession>
<organism evidence="2 3">
    <name type="scientific">Frankliniella fusca</name>
    <dbReference type="NCBI Taxonomy" id="407009"/>
    <lineage>
        <taxon>Eukaryota</taxon>
        <taxon>Metazoa</taxon>
        <taxon>Ecdysozoa</taxon>
        <taxon>Arthropoda</taxon>
        <taxon>Hexapoda</taxon>
        <taxon>Insecta</taxon>
        <taxon>Pterygota</taxon>
        <taxon>Neoptera</taxon>
        <taxon>Paraneoptera</taxon>
        <taxon>Thysanoptera</taxon>
        <taxon>Terebrantia</taxon>
        <taxon>Thripoidea</taxon>
        <taxon>Thripidae</taxon>
        <taxon>Frankliniella</taxon>
    </lineage>
</organism>
<dbReference type="Proteomes" id="UP001219518">
    <property type="component" value="Unassembled WGS sequence"/>
</dbReference>
<feature type="region of interest" description="Disordered" evidence="1">
    <location>
        <begin position="1"/>
        <end position="69"/>
    </location>
</feature>
<feature type="compositionally biased region" description="Polar residues" evidence="1">
    <location>
        <begin position="456"/>
        <end position="466"/>
    </location>
</feature>
<keyword evidence="3" id="KW-1185">Reference proteome</keyword>
<dbReference type="EMBL" id="JAHWGI010001409">
    <property type="protein sequence ID" value="KAK3930053.1"/>
    <property type="molecule type" value="Genomic_DNA"/>
</dbReference>
<feature type="compositionally biased region" description="Polar residues" evidence="1">
    <location>
        <begin position="13"/>
        <end position="22"/>
    </location>
</feature>
<feature type="region of interest" description="Disordered" evidence="1">
    <location>
        <begin position="660"/>
        <end position="682"/>
    </location>
</feature>
<feature type="compositionally biased region" description="Polar residues" evidence="1">
    <location>
        <begin position="664"/>
        <end position="675"/>
    </location>
</feature>
<evidence type="ECO:0000313" key="3">
    <source>
        <dbReference type="Proteomes" id="UP001219518"/>
    </source>
</evidence>
<feature type="compositionally biased region" description="Basic residues" evidence="1">
    <location>
        <begin position="718"/>
        <end position="727"/>
    </location>
</feature>
<comment type="caution">
    <text evidence="2">The sequence shown here is derived from an EMBL/GenBank/DDBJ whole genome shotgun (WGS) entry which is preliminary data.</text>
</comment>
<reference evidence="2" key="2">
    <citation type="journal article" date="2023" name="BMC Genomics">
        <title>Pest status, molecular evolution, and epigenetic factors derived from the genome assembly of Frankliniella fusca, a thysanopteran phytovirus vector.</title>
        <authorList>
            <person name="Catto M.A."/>
            <person name="Labadie P.E."/>
            <person name="Jacobson A.L."/>
            <person name="Kennedy G.G."/>
            <person name="Srinivasan R."/>
            <person name="Hunt B.G."/>
        </authorList>
    </citation>
    <scope>NUCLEOTIDE SEQUENCE</scope>
    <source>
        <strain evidence="2">PL_HMW_Pooled</strain>
    </source>
</reference>
<feature type="compositionally biased region" description="Polar residues" evidence="1">
    <location>
        <begin position="202"/>
        <end position="211"/>
    </location>
</feature>
<feature type="compositionally biased region" description="Low complexity" evidence="1">
    <location>
        <begin position="343"/>
        <end position="365"/>
    </location>
</feature>
<sequence length="756" mass="83323">MDPSIFFGRSRLTRQTTKPKQPSTDKENLKSEVKTVKQRTKADQKSSKRTLAEVKNEAIPTRRNAARGLPKCSEKAVIIANDIDVSAKEKILTSRTGKKVCFSEETILEDDAKKTSNSVASGPVYKNVRRSDVRDDPVDEYAFDEDDSSSESTAPPKKKKKRQPQKKNPPKNIVKWDPSKKPVLRPTKPSTKSQKSKPKATITTASSPSKTTVKSIVLGNKATLNSQPTGTVKVAASNSDSNCSSLKKHLLSSKMKEPLLIDNPADSSMDFQIEHQFTSTPTEGKLSTKLNLEKEKSIKSSVEVRALNTVDTPTFRKNLVSILKEKMSKPSSVKLSGESGNMSPASSSPFVSCSTTNQSSTSKQTLNKKCDDQTVATRLVESNVKHLQRSTAPSTPVRTPPCISVPTICVRESPSFMEPEPTLQVPFEDSSIPSSPLQPVVLRTVSSTPVTRSRSAVNFNASSSTTHLDKSSPRKKASSSPHAVAEEPSFNSADLSNLFDDLPRTSVIPTRMFSTHRGTVFIPEGDNVIKRTLPELSPCKEQVSSRATTVKFSVPQSSSGLDDCFGFDNDDSIFIPKSDSILARKRVNEQQKPKKPNLSVQEVQALLRGQLQFASPASGTPRSVQTKLTDFVSSTPTTSIRSKPNQVILTPTPVPLFGEENLDTDIQSPFNQPSRRSYDRFRPPKRIACGDEVLSDDEADEKDANQNASESTGVELKKKSRSYRKKKKPEETQLENWARQMELHFKEVENVDLEVK</sequence>
<feature type="compositionally biased region" description="Basic residues" evidence="1">
    <location>
        <begin position="156"/>
        <end position="169"/>
    </location>
</feature>